<name>A0AAU7LZP9_9BURK</name>
<evidence type="ECO:0008006" key="3">
    <source>
        <dbReference type="Google" id="ProtNLM"/>
    </source>
</evidence>
<evidence type="ECO:0000313" key="2">
    <source>
        <dbReference type="EMBL" id="XBP73182.1"/>
    </source>
</evidence>
<dbReference type="RefSeq" id="WP_349283205.1">
    <property type="nucleotide sequence ID" value="NZ_CBCSCU010000064.1"/>
</dbReference>
<protein>
    <recommendedName>
        <fullName evidence="3">MarR family transcriptional regulator</fullName>
    </recommendedName>
</protein>
<sequence length="201" mass="20813">MTLSSSTLQSIQQAGLGLYQAHQAVSADVQAGGARAMAQMASQPFSPDNDAAYKKLLSLARMAHELQAMEEQLKALYAQASEAASPDLPVLIALGSDGGRGDGGRAAPRPDKASAEEAVVKPAAARKSKAVQGKKPRLSPNDEKVMAVLTSLLDRRSARVVTQASLAQATGIPLGSIGRSLRNLVAAGSIKEGPKGAYRLV</sequence>
<feature type="compositionally biased region" description="Basic residues" evidence="1">
    <location>
        <begin position="124"/>
        <end position="137"/>
    </location>
</feature>
<organism evidence="2">
    <name type="scientific">Polaromonas hydrogenivorans</name>
    <dbReference type="NCBI Taxonomy" id="335476"/>
    <lineage>
        <taxon>Bacteria</taxon>
        <taxon>Pseudomonadati</taxon>
        <taxon>Pseudomonadota</taxon>
        <taxon>Betaproteobacteria</taxon>
        <taxon>Burkholderiales</taxon>
        <taxon>Comamonadaceae</taxon>
        <taxon>Polaromonas</taxon>
    </lineage>
</organism>
<geneLocation type="plasmid" evidence="2">
    <name>p4</name>
</geneLocation>
<keyword evidence="2" id="KW-0614">Plasmid</keyword>
<gene>
    <name evidence="2" type="ORF">ABLV49_25635</name>
</gene>
<feature type="region of interest" description="Disordered" evidence="1">
    <location>
        <begin position="94"/>
        <end position="138"/>
    </location>
</feature>
<dbReference type="Gene3D" id="1.10.10.10">
    <property type="entry name" value="Winged helix-like DNA-binding domain superfamily/Winged helix DNA-binding domain"/>
    <property type="match status" value="1"/>
</dbReference>
<feature type="compositionally biased region" description="Basic and acidic residues" evidence="1">
    <location>
        <begin position="99"/>
        <end position="119"/>
    </location>
</feature>
<dbReference type="AlphaFoldDB" id="A0AAU7LZP9"/>
<evidence type="ECO:0000256" key="1">
    <source>
        <dbReference type="SAM" id="MobiDB-lite"/>
    </source>
</evidence>
<dbReference type="InterPro" id="IPR036388">
    <property type="entry name" value="WH-like_DNA-bd_sf"/>
</dbReference>
<dbReference type="EMBL" id="CP157679">
    <property type="protein sequence ID" value="XBP73182.1"/>
    <property type="molecule type" value="Genomic_DNA"/>
</dbReference>
<accession>A0AAU7LZP9</accession>
<reference evidence="2" key="1">
    <citation type="submission" date="2024-05" db="EMBL/GenBank/DDBJ databases">
        <authorList>
            <person name="Bunk B."/>
            <person name="Swiderski J."/>
            <person name="Sproer C."/>
            <person name="Thiel V."/>
        </authorList>
    </citation>
    <scope>NUCLEOTIDE SEQUENCE</scope>
    <source>
        <strain evidence="2">DSM 17735</strain>
        <plasmid evidence="2">p4</plasmid>
    </source>
</reference>
<proteinExistence type="predicted"/>